<dbReference type="InterPro" id="IPR002734">
    <property type="entry name" value="RibDG_C"/>
</dbReference>
<dbReference type="RefSeq" id="WP_133976567.1">
    <property type="nucleotide sequence ID" value="NZ_SOCE01000001.1"/>
</dbReference>
<dbReference type="EMBL" id="SOCE01000001">
    <property type="protein sequence ID" value="TDU86650.1"/>
    <property type="molecule type" value="Genomic_DNA"/>
</dbReference>
<name>A0A4R7T4B8_9ACTN</name>
<dbReference type="Gene3D" id="3.40.430.10">
    <property type="entry name" value="Dihydrofolate Reductase, subunit A"/>
    <property type="match status" value="1"/>
</dbReference>
<gene>
    <name evidence="2" type="ORF">EV138_0164</name>
</gene>
<dbReference type="PANTHER" id="PTHR38011:SF11">
    <property type="entry name" value="2,5-DIAMINO-6-RIBOSYLAMINO-4(3H)-PYRIMIDINONE 5'-PHOSPHATE REDUCTASE"/>
    <property type="match status" value="1"/>
</dbReference>
<keyword evidence="3" id="KW-1185">Reference proteome</keyword>
<dbReference type="GO" id="GO:0008703">
    <property type="term" value="F:5-amino-6-(5-phosphoribosylamino)uracil reductase activity"/>
    <property type="evidence" value="ECO:0007669"/>
    <property type="project" value="InterPro"/>
</dbReference>
<feature type="domain" description="Bacterial bifunctional deaminase-reductase C-terminal" evidence="1">
    <location>
        <begin position="2"/>
        <end position="174"/>
    </location>
</feature>
<dbReference type="AlphaFoldDB" id="A0A4R7T4B8"/>
<proteinExistence type="predicted"/>
<dbReference type="InterPro" id="IPR050765">
    <property type="entry name" value="Riboflavin_Biosynth_HTPR"/>
</dbReference>
<dbReference type="SUPFAM" id="SSF53597">
    <property type="entry name" value="Dihydrofolate reductase-like"/>
    <property type="match status" value="1"/>
</dbReference>
<dbReference type="GO" id="GO:0009231">
    <property type="term" value="P:riboflavin biosynthetic process"/>
    <property type="evidence" value="ECO:0007669"/>
    <property type="project" value="InterPro"/>
</dbReference>
<dbReference type="Pfam" id="PF01872">
    <property type="entry name" value="RibD_C"/>
    <property type="match status" value="1"/>
</dbReference>
<evidence type="ECO:0000313" key="2">
    <source>
        <dbReference type="EMBL" id="TDU86650.1"/>
    </source>
</evidence>
<sequence>MRKLIVHNIVSLDGYITGPGDNVMLLPMGDFFDAYCAERLGTADTLLLGRNSYDMFRGFWPGVVDLPDATEDQQEISRRDNAIQKVVVSDSITSDDTAPWSDTTRIVRREDAHEQIAELKQGDGGDIIMFGSRTLWNDLLRAGLVDELHLMVGPVVLGGGTTAFADGDVPPLTLIDTRRSEGSDNLLLRYAVANS</sequence>
<organism evidence="2 3">
    <name type="scientific">Kribbella voronezhensis</name>
    <dbReference type="NCBI Taxonomy" id="2512212"/>
    <lineage>
        <taxon>Bacteria</taxon>
        <taxon>Bacillati</taxon>
        <taxon>Actinomycetota</taxon>
        <taxon>Actinomycetes</taxon>
        <taxon>Propionibacteriales</taxon>
        <taxon>Kribbellaceae</taxon>
        <taxon>Kribbella</taxon>
    </lineage>
</organism>
<dbReference type="Proteomes" id="UP000295151">
    <property type="component" value="Unassembled WGS sequence"/>
</dbReference>
<dbReference type="OrthoDB" id="3471498at2"/>
<evidence type="ECO:0000313" key="3">
    <source>
        <dbReference type="Proteomes" id="UP000295151"/>
    </source>
</evidence>
<dbReference type="PANTHER" id="PTHR38011">
    <property type="entry name" value="DIHYDROFOLATE REDUCTASE FAMILY PROTEIN (AFU_ORTHOLOGUE AFUA_8G06820)"/>
    <property type="match status" value="1"/>
</dbReference>
<accession>A0A4R7T4B8</accession>
<reference evidence="2 3" key="1">
    <citation type="submission" date="2019-03" db="EMBL/GenBank/DDBJ databases">
        <title>Genomic Encyclopedia of Type Strains, Phase III (KMG-III): the genomes of soil and plant-associated and newly described type strains.</title>
        <authorList>
            <person name="Whitman W."/>
        </authorList>
    </citation>
    <scope>NUCLEOTIDE SEQUENCE [LARGE SCALE GENOMIC DNA]</scope>
    <source>
        <strain evidence="2 3">VKM Ac-2575</strain>
    </source>
</reference>
<dbReference type="InterPro" id="IPR024072">
    <property type="entry name" value="DHFR-like_dom_sf"/>
</dbReference>
<evidence type="ECO:0000259" key="1">
    <source>
        <dbReference type="Pfam" id="PF01872"/>
    </source>
</evidence>
<comment type="caution">
    <text evidence="2">The sequence shown here is derived from an EMBL/GenBank/DDBJ whole genome shotgun (WGS) entry which is preliminary data.</text>
</comment>
<protein>
    <submittedName>
        <fullName evidence="2">Dihydrofolate reductase</fullName>
    </submittedName>
</protein>